<dbReference type="PANTHER" id="PTHR44154">
    <property type="entry name" value="QUINONE OXIDOREDUCTASE"/>
    <property type="match status" value="1"/>
</dbReference>
<protein>
    <submittedName>
        <fullName evidence="3">NADPH2:quinone reductase</fullName>
    </submittedName>
</protein>
<dbReference type="EMBL" id="SMAJ01000003">
    <property type="protein sequence ID" value="TCT09706.1"/>
    <property type="molecule type" value="Genomic_DNA"/>
</dbReference>
<dbReference type="Pfam" id="PF08240">
    <property type="entry name" value="ADH_N"/>
    <property type="match status" value="1"/>
</dbReference>
<dbReference type="CDD" id="cd08253">
    <property type="entry name" value="zeta_crystallin"/>
    <property type="match status" value="1"/>
</dbReference>
<dbReference type="Gene3D" id="3.90.180.10">
    <property type="entry name" value="Medium-chain alcohol dehydrogenases, catalytic domain"/>
    <property type="match status" value="1"/>
</dbReference>
<evidence type="ECO:0000313" key="4">
    <source>
        <dbReference type="Proteomes" id="UP000295525"/>
    </source>
</evidence>
<dbReference type="OrthoDB" id="9788224at2"/>
<evidence type="ECO:0000259" key="2">
    <source>
        <dbReference type="SMART" id="SM00829"/>
    </source>
</evidence>
<accession>A0A4R3M959</accession>
<dbReference type="AlphaFoldDB" id="A0A4R3M959"/>
<evidence type="ECO:0000313" key="3">
    <source>
        <dbReference type="EMBL" id="TCT09706.1"/>
    </source>
</evidence>
<dbReference type="Gene3D" id="3.40.50.720">
    <property type="entry name" value="NAD(P)-binding Rossmann-like Domain"/>
    <property type="match status" value="1"/>
</dbReference>
<proteinExistence type="predicted"/>
<dbReference type="GO" id="GO:0016491">
    <property type="term" value="F:oxidoreductase activity"/>
    <property type="evidence" value="ECO:0007669"/>
    <property type="project" value="InterPro"/>
</dbReference>
<dbReference type="InterPro" id="IPR036291">
    <property type="entry name" value="NAD(P)-bd_dom_sf"/>
</dbReference>
<reference evidence="3 4" key="1">
    <citation type="submission" date="2019-03" db="EMBL/GenBank/DDBJ databases">
        <title>Genomic Encyclopedia of Type Strains, Phase IV (KMG-IV): sequencing the most valuable type-strain genomes for metagenomic binning, comparative biology and taxonomic classification.</title>
        <authorList>
            <person name="Goeker M."/>
        </authorList>
    </citation>
    <scope>NUCLEOTIDE SEQUENCE [LARGE SCALE GENOMIC DNA]</scope>
    <source>
        <strain evidence="3 4">DSM 24591</strain>
    </source>
</reference>
<dbReference type="InterPro" id="IPR011032">
    <property type="entry name" value="GroES-like_sf"/>
</dbReference>
<dbReference type="SMART" id="SM00829">
    <property type="entry name" value="PKS_ER"/>
    <property type="match status" value="1"/>
</dbReference>
<comment type="caution">
    <text evidence="3">The sequence shown here is derived from an EMBL/GenBank/DDBJ whole genome shotgun (WGS) entry which is preliminary data.</text>
</comment>
<sequence>MKAAWYDDRGPARDVLQVGDLPKPTAWAGEVLVRIHASGINPSDTKSRSGAGARPNTFPRVIPHQDGAGVIEAVGEGVDASRIGERVWIYEAQLGRPFGCAAEYTSIPAINAVPLPATTSFEEGAGLGVPALTAHYCVTADGPLNGKSVLVTGGAGAVGFYAIQFARREGATVIATVRTQEQARIAQNAGAHHVLYRLKDDIVAGIAGITGVEDGRGIDRIIDVAFGTNLDTSLKVLKTNGVIASYASDQTPVPAVPFWQLVRLNATVRYVLVYAMSRDAHAKAIAAVTDALAKQQLKHNIAARFALDQIVDAHEALESGKTVGKIVIAMGEN</sequence>
<dbReference type="InterPro" id="IPR013154">
    <property type="entry name" value="ADH-like_N"/>
</dbReference>
<feature type="domain" description="Enoyl reductase (ER)" evidence="2">
    <location>
        <begin position="12"/>
        <end position="328"/>
    </location>
</feature>
<dbReference type="SUPFAM" id="SSF50129">
    <property type="entry name" value="GroES-like"/>
    <property type="match status" value="1"/>
</dbReference>
<name>A0A4R3M959_9BURK</name>
<dbReference type="SUPFAM" id="SSF51735">
    <property type="entry name" value="NAD(P)-binding Rossmann-fold domains"/>
    <property type="match status" value="1"/>
</dbReference>
<dbReference type="Pfam" id="PF13602">
    <property type="entry name" value="ADH_zinc_N_2"/>
    <property type="match status" value="1"/>
</dbReference>
<keyword evidence="1" id="KW-0521">NADP</keyword>
<gene>
    <name evidence="3" type="ORF">EDC26_103327</name>
</gene>
<dbReference type="InterPro" id="IPR020843">
    <property type="entry name" value="ER"/>
</dbReference>
<organism evidence="3 4">
    <name type="scientific">Paralcaligenes ureilyticus</name>
    <dbReference type="NCBI Taxonomy" id="627131"/>
    <lineage>
        <taxon>Bacteria</taxon>
        <taxon>Pseudomonadati</taxon>
        <taxon>Pseudomonadota</taxon>
        <taxon>Betaproteobacteria</taxon>
        <taxon>Burkholderiales</taxon>
        <taxon>Alcaligenaceae</taxon>
        <taxon>Paralcaligenes</taxon>
    </lineage>
</organism>
<evidence type="ECO:0000256" key="1">
    <source>
        <dbReference type="ARBA" id="ARBA00022857"/>
    </source>
</evidence>
<dbReference type="PANTHER" id="PTHR44154:SF1">
    <property type="entry name" value="QUINONE OXIDOREDUCTASE"/>
    <property type="match status" value="1"/>
</dbReference>
<dbReference type="Proteomes" id="UP000295525">
    <property type="component" value="Unassembled WGS sequence"/>
</dbReference>
<dbReference type="InterPro" id="IPR051603">
    <property type="entry name" value="Zinc-ADH_QOR/CCCR"/>
</dbReference>
<keyword evidence="4" id="KW-1185">Reference proteome</keyword>